<feature type="domain" description="Aminoacyl-tRNA synthetase class I anticodon-binding" evidence="6">
    <location>
        <begin position="2"/>
        <end position="119"/>
    </location>
</feature>
<organism evidence="7 8">
    <name type="scientific">Streptomyces lasiicapitis</name>
    <dbReference type="NCBI Taxonomy" id="1923961"/>
    <lineage>
        <taxon>Bacteria</taxon>
        <taxon>Bacillati</taxon>
        <taxon>Actinomycetota</taxon>
        <taxon>Actinomycetes</taxon>
        <taxon>Kitasatosporales</taxon>
        <taxon>Streptomycetaceae</taxon>
        <taxon>Streptomyces</taxon>
    </lineage>
</organism>
<dbReference type="InterPro" id="IPR020751">
    <property type="entry name" value="aa-tRNA-synth_I_codon-bd_sub2"/>
</dbReference>
<keyword evidence="4" id="KW-0648">Protein biosynthesis</keyword>
<proteinExistence type="predicted"/>
<evidence type="ECO:0000256" key="3">
    <source>
        <dbReference type="ARBA" id="ARBA00022840"/>
    </source>
</evidence>
<comment type="caution">
    <text evidence="7">The sequence shown here is derived from an EMBL/GenBank/DDBJ whole genome shotgun (WGS) entry which is preliminary data.</text>
</comment>
<evidence type="ECO:0000313" key="7">
    <source>
        <dbReference type="EMBL" id="GGO35462.1"/>
    </source>
</evidence>
<keyword evidence="2" id="KW-0547">Nucleotide-binding</keyword>
<keyword evidence="3" id="KW-0067">ATP-binding</keyword>
<keyword evidence="8" id="KW-1185">Reference proteome</keyword>
<evidence type="ECO:0000256" key="4">
    <source>
        <dbReference type="ARBA" id="ARBA00022917"/>
    </source>
</evidence>
<sequence length="134" mass="14442">MAPLVQGRITWLSEIKDLVDWLFLPEPVVDEKAWAQVILPGVAELLSDVEKQLSRTEWSVPGIAAALSDVAQSHGLPPDATESVARVAVTGRAEEGLPLSAALPALGRRRTLARIRAAIGRLPGYEGREVSDTR</sequence>
<keyword evidence="5" id="KW-0030">Aminoacyl-tRNA synthetase</keyword>
<evidence type="ECO:0000259" key="6">
    <source>
        <dbReference type="Pfam" id="PF19269"/>
    </source>
</evidence>
<gene>
    <name evidence="7" type="ORF">GCM10012286_06170</name>
</gene>
<evidence type="ECO:0000256" key="5">
    <source>
        <dbReference type="ARBA" id="ARBA00023146"/>
    </source>
</evidence>
<evidence type="ECO:0000256" key="1">
    <source>
        <dbReference type="ARBA" id="ARBA00022598"/>
    </source>
</evidence>
<protein>
    <recommendedName>
        <fullName evidence="6">Aminoacyl-tRNA synthetase class I anticodon-binding domain-containing protein</fullName>
    </recommendedName>
</protein>
<dbReference type="Gene3D" id="1.10.10.350">
    <property type="match status" value="1"/>
</dbReference>
<dbReference type="Pfam" id="PF19269">
    <property type="entry name" value="Anticodon_2"/>
    <property type="match status" value="1"/>
</dbReference>
<dbReference type="EMBL" id="BMNG01000001">
    <property type="protein sequence ID" value="GGO35462.1"/>
    <property type="molecule type" value="Genomic_DNA"/>
</dbReference>
<evidence type="ECO:0000256" key="2">
    <source>
        <dbReference type="ARBA" id="ARBA00022741"/>
    </source>
</evidence>
<accession>A0ABQ2LJ46</accession>
<dbReference type="SUPFAM" id="SSF48163">
    <property type="entry name" value="An anticodon-binding domain of class I aminoacyl-tRNA synthetases"/>
    <property type="match status" value="1"/>
</dbReference>
<dbReference type="InterPro" id="IPR045462">
    <property type="entry name" value="aa-tRNA-synth_I_cd-bd"/>
</dbReference>
<dbReference type="Proteomes" id="UP000656881">
    <property type="component" value="Unassembled WGS sequence"/>
</dbReference>
<dbReference type="InterPro" id="IPR008925">
    <property type="entry name" value="aa_tRNA-synth_I_cd-bd_sf"/>
</dbReference>
<reference evidence="8" key="1">
    <citation type="journal article" date="2019" name="Int. J. Syst. Evol. Microbiol.">
        <title>The Global Catalogue of Microorganisms (GCM) 10K type strain sequencing project: providing services to taxonomists for standard genome sequencing and annotation.</title>
        <authorList>
            <consortium name="The Broad Institute Genomics Platform"/>
            <consortium name="The Broad Institute Genome Sequencing Center for Infectious Disease"/>
            <person name="Wu L."/>
            <person name="Ma J."/>
        </authorList>
    </citation>
    <scope>NUCLEOTIDE SEQUENCE [LARGE SCALE GENOMIC DNA]</scope>
    <source>
        <strain evidence="8">CGMCC 4.7349</strain>
    </source>
</reference>
<name>A0ABQ2LJ46_9ACTN</name>
<keyword evidence="1" id="KW-0436">Ligase</keyword>
<evidence type="ECO:0000313" key="8">
    <source>
        <dbReference type="Proteomes" id="UP000656881"/>
    </source>
</evidence>